<reference evidence="1" key="1">
    <citation type="journal article" date="2023" name="G3 (Bethesda)">
        <title>A reference genome for the long-term kleptoplast-retaining sea slug Elysia crispata morphotype clarki.</title>
        <authorList>
            <person name="Eastman K.E."/>
            <person name="Pendleton A.L."/>
            <person name="Shaikh M.A."/>
            <person name="Suttiyut T."/>
            <person name="Ogas R."/>
            <person name="Tomko P."/>
            <person name="Gavelis G."/>
            <person name="Widhalm J.R."/>
            <person name="Wisecaver J.H."/>
        </authorList>
    </citation>
    <scope>NUCLEOTIDE SEQUENCE</scope>
    <source>
        <strain evidence="1">ECLA1</strain>
    </source>
</reference>
<evidence type="ECO:0000313" key="1">
    <source>
        <dbReference type="EMBL" id="KAK3731751.1"/>
    </source>
</evidence>
<name>A0AAE1CSJ8_9GAST</name>
<accession>A0AAE1CSJ8</accession>
<comment type="caution">
    <text evidence="1">The sequence shown here is derived from an EMBL/GenBank/DDBJ whole genome shotgun (WGS) entry which is preliminary data.</text>
</comment>
<dbReference type="Proteomes" id="UP001283361">
    <property type="component" value="Unassembled WGS sequence"/>
</dbReference>
<gene>
    <name evidence="1" type="ORF">RRG08_035420</name>
</gene>
<organism evidence="1 2">
    <name type="scientific">Elysia crispata</name>
    <name type="common">lettuce slug</name>
    <dbReference type="NCBI Taxonomy" id="231223"/>
    <lineage>
        <taxon>Eukaryota</taxon>
        <taxon>Metazoa</taxon>
        <taxon>Spiralia</taxon>
        <taxon>Lophotrochozoa</taxon>
        <taxon>Mollusca</taxon>
        <taxon>Gastropoda</taxon>
        <taxon>Heterobranchia</taxon>
        <taxon>Euthyneura</taxon>
        <taxon>Panpulmonata</taxon>
        <taxon>Sacoglossa</taxon>
        <taxon>Placobranchoidea</taxon>
        <taxon>Plakobranchidae</taxon>
        <taxon>Elysia</taxon>
    </lineage>
</organism>
<keyword evidence="2" id="KW-1185">Reference proteome</keyword>
<sequence length="107" mass="12547">MQSMTKPRVILNRFGIKSTTQGWTSYTDRTNVTAKMSLNVQALMILPANASHTVQRAAMTQRAMRIMERRKTRKRRTTKRSISRSLKIRQSYDHEKVGFSHRYDQCI</sequence>
<proteinExistence type="predicted"/>
<dbReference type="AlphaFoldDB" id="A0AAE1CSJ8"/>
<protein>
    <submittedName>
        <fullName evidence="1">Uncharacterized protein</fullName>
    </submittedName>
</protein>
<dbReference type="EMBL" id="JAWDGP010006989">
    <property type="protein sequence ID" value="KAK3731751.1"/>
    <property type="molecule type" value="Genomic_DNA"/>
</dbReference>
<evidence type="ECO:0000313" key="2">
    <source>
        <dbReference type="Proteomes" id="UP001283361"/>
    </source>
</evidence>